<gene>
    <name evidence="1" type="ORF">ACFQ13_05895</name>
</gene>
<sequence length="118" mass="13751">MAILRDINNLTFDQLFDFVEESVTATEIDKKIAQKILEAERDWRTSFNTLDGFISTLEKAVGGKITKSSLKKLARHYKQNVSHNAWELESISYLMELFELTKEKELRNIVTELNKKIK</sequence>
<evidence type="ECO:0000313" key="1">
    <source>
        <dbReference type="EMBL" id="MFD1015445.1"/>
    </source>
</evidence>
<organism evidence="1 2">
    <name type="scientific">Winogradskyella rapida</name>
    <dbReference type="NCBI Taxonomy" id="549701"/>
    <lineage>
        <taxon>Bacteria</taxon>
        <taxon>Pseudomonadati</taxon>
        <taxon>Bacteroidota</taxon>
        <taxon>Flavobacteriia</taxon>
        <taxon>Flavobacteriales</taxon>
        <taxon>Flavobacteriaceae</taxon>
        <taxon>Winogradskyella</taxon>
    </lineage>
</organism>
<evidence type="ECO:0000313" key="2">
    <source>
        <dbReference type="Proteomes" id="UP001597086"/>
    </source>
</evidence>
<accession>A0ABW3KR89</accession>
<dbReference type="RefSeq" id="WP_386115126.1">
    <property type="nucleotide sequence ID" value="NZ_JBHTKM010000019.1"/>
</dbReference>
<comment type="caution">
    <text evidence="1">The sequence shown here is derived from an EMBL/GenBank/DDBJ whole genome shotgun (WGS) entry which is preliminary data.</text>
</comment>
<reference evidence="2" key="1">
    <citation type="journal article" date="2019" name="Int. J. Syst. Evol. Microbiol.">
        <title>The Global Catalogue of Microorganisms (GCM) 10K type strain sequencing project: providing services to taxonomists for standard genome sequencing and annotation.</title>
        <authorList>
            <consortium name="The Broad Institute Genomics Platform"/>
            <consortium name="The Broad Institute Genome Sequencing Center for Infectious Disease"/>
            <person name="Wu L."/>
            <person name="Ma J."/>
        </authorList>
    </citation>
    <scope>NUCLEOTIDE SEQUENCE [LARGE SCALE GENOMIC DNA]</scope>
    <source>
        <strain evidence="2">CCUG 56098</strain>
    </source>
</reference>
<dbReference type="Proteomes" id="UP001597086">
    <property type="component" value="Unassembled WGS sequence"/>
</dbReference>
<proteinExistence type="predicted"/>
<keyword evidence="2" id="KW-1185">Reference proteome</keyword>
<protein>
    <submittedName>
        <fullName evidence="1">Uncharacterized protein</fullName>
    </submittedName>
</protein>
<name>A0ABW3KR89_9FLAO</name>
<dbReference type="EMBL" id="JBHTKM010000019">
    <property type="protein sequence ID" value="MFD1015445.1"/>
    <property type="molecule type" value="Genomic_DNA"/>
</dbReference>